<feature type="binding site" evidence="2">
    <location>
        <position position="367"/>
    </location>
    <ligand>
        <name>substrate</name>
    </ligand>
</feature>
<feature type="binding site" evidence="2">
    <location>
        <position position="448"/>
    </location>
    <ligand>
        <name>FMN</name>
        <dbReference type="ChEBI" id="CHEBI:58210"/>
    </ligand>
</feature>
<accession>A0ABP2YLL0</accession>
<feature type="binding site" evidence="2">
    <location>
        <begin position="571"/>
        <end position="572"/>
    </location>
    <ligand>
        <name>FMN</name>
        <dbReference type="ChEBI" id="CHEBI:58210"/>
    </ligand>
</feature>
<evidence type="ECO:0000256" key="3">
    <source>
        <dbReference type="SAM" id="MobiDB-lite"/>
    </source>
</evidence>
<dbReference type="Pfam" id="PF01180">
    <property type="entry name" value="DHO_dh"/>
    <property type="match status" value="1"/>
</dbReference>
<dbReference type="InterPro" id="IPR005720">
    <property type="entry name" value="Dihydroorotate_DH_cat"/>
</dbReference>
<dbReference type="InterPro" id="IPR024920">
    <property type="entry name" value="Dihydroorotate_DH_1"/>
</dbReference>
<dbReference type="InterPro" id="IPR039261">
    <property type="entry name" value="FNR_nucleotide-bd"/>
</dbReference>
<dbReference type="HAMAP" id="MF_00224">
    <property type="entry name" value="DHO_dh_type1"/>
    <property type="match status" value="1"/>
</dbReference>
<keyword evidence="2" id="KW-0665">Pyrimidine biosynthesis</keyword>
<feature type="binding site" evidence="2">
    <location>
        <position position="448"/>
    </location>
    <ligand>
        <name>substrate</name>
    </ligand>
</feature>
<name>A0ABP2YLL0_TRESO</name>
<dbReference type="CDD" id="cd04740">
    <property type="entry name" value="DHOD_1B_like"/>
    <property type="match status" value="1"/>
</dbReference>
<dbReference type="InterPro" id="IPR017927">
    <property type="entry name" value="FAD-bd_FR_type"/>
</dbReference>
<comment type="function">
    <text evidence="2">Catalyzes the conversion of dihydroorotate to orotate.</text>
</comment>
<dbReference type="Gene3D" id="2.40.30.10">
    <property type="entry name" value="Translation factors"/>
    <property type="match status" value="1"/>
</dbReference>
<proteinExistence type="inferred from homology"/>
<dbReference type="PANTHER" id="PTHR43513">
    <property type="entry name" value="DIHYDROOROTATE DEHYDROGENASE B (NAD(+)), ELECTRON TRANSFER SUBUNIT"/>
    <property type="match status" value="1"/>
</dbReference>
<feature type="binding site" evidence="2">
    <location>
        <position position="343"/>
    </location>
    <ligand>
        <name>FMN</name>
        <dbReference type="ChEBI" id="CHEBI:58210"/>
    </ligand>
</feature>
<comment type="pathway">
    <text evidence="2">Pyrimidine metabolism; UMP biosynthesis via de novo pathway.</text>
</comment>
<dbReference type="InterPro" id="IPR019480">
    <property type="entry name" value="Dihydroorotate_DH_Fe-S-bd"/>
</dbReference>
<dbReference type="Gene3D" id="2.10.240.10">
    <property type="entry name" value="Dihydroorotate dehydrogenase, electron transfer subunit"/>
    <property type="match status" value="1"/>
</dbReference>
<dbReference type="GO" id="GO:1990663">
    <property type="term" value="F:dihydroorotate dehydrogenase (fumarate) activity"/>
    <property type="evidence" value="ECO:0007669"/>
    <property type="project" value="UniProtKB-EC"/>
</dbReference>
<feature type="binding site" evidence="2">
    <location>
        <position position="486"/>
    </location>
    <ligand>
        <name>FMN</name>
        <dbReference type="ChEBI" id="CHEBI:58210"/>
    </ligand>
</feature>
<feature type="region of interest" description="Disordered" evidence="3">
    <location>
        <begin position="67"/>
        <end position="87"/>
    </location>
</feature>
<keyword evidence="2" id="KW-0963">Cytoplasm</keyword>
<comment type="similarity">
    <text evidence="2">Belongs to the dihydroorotate dehydrogenase family. Type 1 subfamily.</text>
</comment>
<reference evidence="5 6" key="1">
    <citation type="submission" date="2013-08" db="EMBL/GenBank/DDBJ databases">
        <authorList>
            <person name="Durkin A.S."/>
            <person name="Haft D.R."/>
            <person name="McCorrison J."/>
            <person name="Torralba M."/>
            <person name="Gillis M."/>
            <person name="Haft D.H."/>
            <person name="Methe B."/>
            <person name="Sutton G."/>
            <person name="Nelson K.E."/>
        </authorList>
    </citation>
    <scope>NUCLEOTIDE SEQUENCE [LARGE SCALE GENOMIC DNA]</scope>
    <source>
        <strain evidence="5 6">ATCC 35536</strain>
    </source>
</reference>
<dbReference type="InterPro" id="IPR049622">
    <property type="entry name" value="Dihydroorotate_DH_I"/>
</dbReference>
<gene>
    <name evidence="2" type="primary">pyrD</name>
    <name evidence="5" type="ORF">HMPREF0860_1852</name>
</gene>
<dbReference type="InterPro" id="IPR017938">
    <property type="entry name" value="Riboflavin_synthase-like_b-brl"/>
</dbReference>
<protein>
    <recommendedName>
        <fullName evidence="2">Dihydroorotate dehydrogenase</fullName>
        <shortName evidence="2">DHOD</shortName>
        <shortName evidence="2">DHODase</shortName>
        <shortName evidence="2">DHOdehase</shortName>
        <ecNumber evidence="2">1.3.-.-</ecNumber>
    </recommendedName>
</protein>
<sequence length="632" mass="66600">MSDTAACKSPPLYARGTVVSCEKEKGARPEGSVFLLKVCVPKSAARHCQSVPSSILQAVNRSAVPQEAASADSTVRDKSSPSAQSGMPLPGQFYMLRAERSLVLLGRPVSVFHAEERADEIEVQFLILVKGRGTRELCALKAGDALLMLGPVGNIFPFPENDTKVCVAGGGIGVAPVAAFAETLPPGSYDFFASFKSGSYGLEYIRPEKLIITTDDGSEGVHGMLPAALTEDALRAGCYGAVYACGPVPMLSYVKRIAESAGIPCYISMESRMACGMGVCLGCTIHTNEGNKRCCKDGPVFDSRILEFPKPVSKPARKALDGVPDLSIAIGGVRLKNPVIASSGTFGFGTEYASVFDVGKLGGIASKGLTLEAREGNTGIRLWETPSGLMNSIGLQNPGIAHFIDFELPEMLKLKTVTIANLSGSTLETYIEGAKLLDKSAVPIIELNISCPNVAAGGAAWGMTCANAESAVREVRAVTKKPLIVKLTPQAPDFTGVALACIRSGADALSIGNSFQGVAVDIERGMPVFDKIKAGFGGPAVRPIAVRLVWETFEAMRSLPPHERVPIVAVGGIEKWEDAVEFIMAGALAVGVGTNTFANPLTMLEVLSGIEAFMKRKGFASVYDMCGIAHED</sequence>
<feature type="binding site" evidence="2">
    <location>
        <begin position="367"/>
        <end position="368"/>
    </location>
    <ligand>
        <name>FMN</name>
        <dbReference type="ChEBI" id="CHEBI:58210"/>
    </ligand>
</feature>
<keyword evidence="2" id="KW-0288">FMN</keyword>
<dbReference type="Proteomes" id="UP000016646">
    <property type="component" value="Unassembled WGS sequence"/>
</dbReference>
<evidence type="ECO:0000259" key="4">
    <source>
        <dbReference type="PROSITE" id="PS51384"/>
    </source>
</evidence>
<dbReference type="CDD" id="cd06218">
    <property type="entry name" value="DHOD_e_trans"/>
    <property type="match status" value="1"/>
</dbReference>
<comment type="catalytic activity">
    <reaction evidence="2">
        <text>(S)-dihydroorotate + A = orotate + AH2</text>
        <dbReference type="Rhea" id="RHEA:18073"/>
        <dbReference type="ChEBI" id="CHEBI:13193"/>
        <dbReference type="ChEBI" id="CHEBI:17499"/>
        <dbReference type="ChEBI" id="CHEBI:30839"/>
        <dbReference type="ChEBI" id="CHEBI:30864"/>
    </reaction>
</comment>
<evidence type="ECO:0000313" key="5">
    <source>
        <dbReference type="EMBL" id="ERJ98938.1"/>
    </source>
</evidence>
<feature type="binding site" evidence="2">
    <location>
        <begin position="513"/>
        <end position="514"/>
    </location>
    <ligand>
        <name>substrate</name>
    </ligand>
</feature>
<dbReference type="NCBIfam" id="TIGR01037">
    <property type="entry name" value="pyrD_sub1_fam"/>
    <property type="match status" value="1"/>
</dbReference>
<evidence type="ECO:0000256" key="1">
    <source>
        <dbReference type="ARBA" id="ARBA00023002"/>
    </source>
</evidence>
<dbReference type="SUPFAM" id="SSF63380">
    <property type="entry name" value="Riboflavin synthase domain-like"/>
    <property type="match status" value="1"/>
</dbReference>
<evidence type="ECO:0000313" key="6">
    <source>
        <dbReference type="Proteomes" id="UP000016646"/>
    </source>
</evidence>
<dbReference type="EMBL" id="AVQI01000079">
    <property type="protein sequence ID" value="ERJ98938.1"/>
    <property type="molecule type" value="Genomic_DNA"/>
</dbReference>
<feature type="binding site" evidence="2">
    <location>
        <position position="421"/>
    </location>
    <ligand>
        <name>FMN</name>
        <dbReference type="ChEBI" id="CHEBI:58210"/>
    </ligand>
</feature>
<comment type="cofactor">
    <cofactor evidence="2">
        <name>FMN</name>
        <dbReference type="ChEBI" id="CHEBI:58210"/>
    </cofactor>
    <text evidence="2">Binds 1 FMN per subunit.</text>
</comment>
<dbReference type="SUPFAM" id="SSF51395">
    <property type="entry name" value="FMN-linked oxidoreductases"/>
    <property type="match status" value="1"/>
</dbReference>
<feature type="binding site" evidence="2">
    <location>
        <begin position="593"/>
        <end position="594"/>
    </location>
    <ligand>
        <name>FMN</name>
        <dbReference type="ChEBI" id="CHEBI:58210"/>
    </ligand>
</feature>
<dbReference type="InterPro" id="IPR050353">
    <property type="entry name" value="PyrK_electron_transfer"/>
</dbReference>
<comment type="caution">
    <text evidence="5">The sequence shown here is derived from an EMBL/GenBank/DDBJ whole genome shotgun (WGS) entry which is preliminary data.</text>
</comment>
<dbReference type="SUPFAM" id="SSF52343">
    <property type="entry name" value="Ferredoxin reductase-like, C-terminal NADP-linked domain"/>
    <property type="match status" value="1"/>
</dbReference>
<feature type="binding site" evidence="2">
    <location>
        <begin position="391"/>
        <end position="395"/>
    </location>
    <ligand>
        <name>substrate</name>
    </ligand>
</feature>
<feature type="domain" description="FAD-binding FR-type" evidence="4">
    <location>
        <begin position="11"/>
        <end position="158"/>
    </location>
</feature>
<dbReference type="Gene3D" id="3.40.50.80">
    <property type="entry name" value="Nucleotide-binding domain of ferredoxin-NADP reductase (FNR) module"/>
    <property type="match status" value="1"/>
</dbReference>
<evidence type="ECO:0000256" key="2">
    <source>
        <dbReference type="HAMAP-Rule" id="MF_00224"/>
    </source>
</evidence>
<dbReference type="Pfam" id="PF10418">
    <property type="entry name" value="DHODB_Fe-S_bind"/>
    <property type="match status" value="1"/>
</dbReference>
<feature type="active site" description="Nucleophile" evidence="2">
    <location>
        <position position="451"/>
    </location>
</feature>
<keyword evidence="1 2" id="KW-0560">Oxidoreductase</keyword>
<dbReference type="EC" id="1.3.-.-" evidence="2"/>
<dbReference type="Gene3D" id="3.20.20.70">
    <property type="entry name" value="Aldolase class I"/>
    <property type="match status" value="1"/>
</dbReference>
<comment type="caution">
    <text evidence="2">Lacks conserved residue(s) required for the propagation of feature annotation.</text>
</comment>
<comment type="subcellular location">
    <subcellularLocation>
        <location evidence="2">Cytoplasm</location>
    </subcellularLocation>
</comment>
<dbReference type="PANTHER" id="PTHR43513:SF3">
    <property type="entry name" value="DIHYDROOROTATE DEHYDROGENASE B (NAD(+)), ELECTRON TRANSFER SUBUNIT-RELATED"/>
    <property type="match status" value="1"/>
</dbReference>
<feature type="binding site" evidence="2">
    <location>
        <position position="538"/>
    </location>
    <ligand>
        <name>FMN</name>
        <dbReference type="ChEBI" id="CHEBI:58210"/>
    </ligand>
</feature>
<dbReference type="InterPro" id="IPR033888">
    <property type="entry name" value="DHOD_1B"/>
</dbReference>
<dbReference type="InterPro" id="IPR013785">
    <property type="entry name" value="Aldolase_TIM"/>
</dbReference>
<keyword evidence="2" id="KW-0285">Flavoprotein</keyword>
<organism evidence="5 6">
    <name type="scientific">Treponema socranskii subsp. socranskii VPI DR56BR1116 = ATCC 35536</name>
    <dbReference type="NCBI Taxonomy" id="1125725"/>
    <lineage>
        <taxon>Bacteria</taxon>
        <taxon>Pseudomonadati</taxon>
        <taxon>Spirochaetota</taxon>
        <taxon>Spirochaetia</taxon>
        <taxon>Spirochaetales</taxon>
        <taxon>Treponemataceae</taxon>
        <taxon>Treponema</taxon>
    </lineage>
</organism>
<dbReference type="InterPro" id="IPR037117">
    <property type="entry name" value="Dihydroorotate_DH_ele_sf"/>
</dbReference>
<dbReference type="NCBIfam" id="NF005574">
    <property type="entry name" value="PRK07259.1"/>
    <property type="match status" value="1"/>
</dbReference>
<dbReference type="RefSeq" id="WP_021495768.1">
    <property type="nucleotide sequence ID" value="NZ_AVQI01000079.1"/>
</dbReference>
<keyword evidence="6" id="KW-1185">Reference proteome</keyword>
<dbReference type="PROSITE" id="PS51384">
    <property type="entry name" value="FAD_FR"/>
    <property type="match status" value="1"/>
</dbReference>